<sequence length="189" mass="20133">MGGDEARGRTGLAGVRTTDDALALFDALPAVAVDDVLGAWRGTGVPTGHPLDGLLELLGWRGKRFDGADAAHPLLFSARAGGEPLAVDPAGVPVGLVVRASGLLHDERVAAAARRALPLRRTRRPRARLRPVRHRGVTSAAMLYDALPVVDHLRALDDGGLLGLMDARGLERPFFFALHREGRAHESRT</sequence>
<comment type="caution">
    <text evidence="3">The sequence shown here is derived from an EMBL/GenBank/DDBJ whole genome shotgun (WGS) entry which is preliminary data.</text>
</comment>
<feature type="domain" description="GXWXG" evidence="1">
    <location>
        <begin position="23"/>
        <end position="81"/>
    </location>
</feature>
<gene>
    <name evidence="3" type="ORF">HLB09_06920</name>
</gene>
<accession>A0A849BN56</accession>
<evidence type="ECO:0000313" key="4">
    <source>
        <dbReference type="Proteomes" id="UP000555552"/>
    </source>
</evidence>
<evidence type="ECO:0000259" key="2">
    <source>
        <dbReference type="Pfam" id="PF14232"/>
    </source>
</evidence>
<reference evidence="3 4" key="1">
    <citation type="submission" date="2020-05" db="EMBL/GenBank/DDBJ databases">
        <title>MicrobeNet Type strains.</title>
        <authorList>
            <person name="Nicholson A.C."/>
        </authorList>
    </citation>
    <scope>NUCLEOTIDE SEQUENCE [LARGE SCALE GENOMIC DNA]</scope>
    <source>
        <strain evidence="3 4">JCM 14547</strain>
    </source>
</reference>
<dbReference type="InterPro" id="IPR025568">
    <property type="entry name" value="DUF4334"/>
</dbReference>
<dbReference type="AlphaFoldDB" id="A0A849BN56"/>
<evidence type="ECO:0000313" key="3">
    <source>
        <dbReference type="EMBL" id="NNH22825.1"/>
    </source>
</evidence>
<organism evidence="3 4">
    <name type="scientific">Pseudokineococcus marinus</name>
    <dbReference type="NCBI Taxonomy" id="351215"/>
    <lineage>
        <taxon>Bacteria</taxon>
        <taxon>Bacillati</taxon>
        <taxon>Actinomycetota</taxon>
        <taxon>Actinomycetes</taxon>
        <taxon>Kineosporiales</taxon>
        <taxon>Kineosporiaceae</taxon>
        <taxon>Pseudokineococcus</taxon>
    </lineage>
</organism>
<dbReference type="Proteomes" id="UP000555552">
    <property type="component" value="Unassembled WGS sequence"/>
</dbReference>
<dbReference type="EMBL" id="JABEMA010000072">
    <property type="protein sequence ID" value="NNH22825.1"/>
    <property type="molecule type" value="Genomic_DNA"/>
</dbReference>
<feature type="domain" description="DUF4334" evidence="2">
    <location>
        <begin position="125"/>
        <end position="180"/>
    </location>
</feature>
<dbReference type="Pfam" id="PF14232">
    <property type="entry name" value="DUF4334"/>
    <property type="match status" value="1"/>
</dbReference>
<keyword evidence="4" id="KW-1185">Reference proteome</keyword>
<proteinExistence type="predicted"/>
<dbReference type="InterPro" id="IPR025951">
    <property type="entry name" value="GXWXG_dom"/>
</dbReference>
<dbReference type="Gene3D" id="2.40.128.580">
    <property type="entry name" value="GXWXG domain"/>
    <property type="match status" value="1"/>
</dbReference>
<dbReference type="RefSeq" id="WP_171202657.1">
    <property type="nucleotide sequence ID" value="NZ_BAAANP010000004.1"/>
</dbReference>
<protein>
    <submittedName>
        <fullName evidence="3">DUF4334 domain-containing protein</fullName>
    </submittedName>
</protein>
<evidence type="ECO:0000259" key="1">
    <source>
        <dbReference type="Pfam" id="PF14231"/>
    </source>
</evidence>
<name>A0A849BN56_9ACTN</name>
<dbReference type="Pfam" id="PF14231">
    <property type="entry name" value="GXWXG"/>
    <property type="match status" value="1"/>
</dbReference>